<dbReference type="Pfam" id="PF00926">
    <property type="entry name" value="DHBP_synthase"/>
    <property type="match status" value="1"/>
</dbReference>
<feature type="binding site" evidence="14">
    <location>
        <begin position="300"/>
        <end position="302"/>
    </location>
    <ligand>
        <name>GTP</name>
        <dbReference type="ChEBI" id="CHEBI:37565"/>
    </ligand>
</feature>
<dbReference type="GO" id="GO:0005829">
    <property type="term" value="C:cytosol"/>
    <property type="evidence" value="ECO:0007669"/>
    <property type="project" value="TreeGrafter"/>
</dbReference>
<evidence type="ECO:0000313" key="17">
    <source>
        <dbReference type="Proteomes" id="UP000003806"/>
    </source>
</evidence>
<proteinExistence type="inferred from homology"/>
<evidence type="ECO:0000256" key="14">
    <source>
        <dbReference type="HAMAP-Rule" id="MF_00179"/>
    </source>
</evidence>
<feature type="binding site" evidence="14">
    <location>
        <position position="357"/>
    </location>
    <ligand>
        <name>GTP</name>
        <dbReference type="ChEBI" id="CHEBI:37565"/>
    </ligand>
</feature>
<dbReference type="RefSeq" id="WP_008522440.1">
    <property type="nucleotide sequence ID" value="NZ_CM001376.1"/>
</dbReference>
<dbReference type="GO" id="GO:0008686">
    <property type="term" value="F:3,4-dihydroxy-2-butanone-4-phosphate synthase activity"/>
    <property type="evidence" value="ECO:0007669"/>
    <property type="project" value="UniProtKB-EC"/>
</dbReference>
<evidence type="ECO:0000256" key="7">
    <source>
        <dbReference type="ARBA" id="ARBA00022723"/>
    </source>
</evidence>
<gene>
    <name evidence="14" type="primary">ribA</name>
    <name evidence="16" type="ORF">JonanDRAFT_0224</name>
</gene>
<dbReference type="InterPro" id="IPR036144">
    <property type="entry name" value="RibA-like_sf"/>
</dbReference>
<dbReference type="GO" id="GO:0003935">
    <property type="term" value="F:GTP cyclohydrolase II activity"/>
    <property type="evidence" value="ECO:0007669"/>
    <property type="project" value="UniProtKB-UniRule"/>
</dbReference>
<dbReference type="GO" id="GO:0005525">
    <property type="term" value="F:GTP binding"/>
    <property type="evidence" value="ECO:0007669"/>
    <property type="project" value="UniProtKB-KW"/>
</dbReference>
<comment type="catalytic activity">
    <reaction evidence="13 14">
        <text>GTP + 4 H2O = 2,5-diamino-6-hydroxy-4-(5-phosphoribosylamino)-pyrimidine + formate + 2 phosphate + 3 H(+)</text>
        <dbReference type="Rhea" id="RHEA:23704"/>
        <dbReference type="ChEBI" id="CHEBI:15377"/>
        <dbReference type="ChEBI" id="CHEBI:15378"/>
        <dbReference type="ChEBI" id="CHEBI:15740"/>
        <dbReference type="ChEBI" id="CHEBI:37565"/>
        <dbReference type="ChEBI" id="CHEBI:43474"/>
        <dbReference type="ChEBI" id="CHEBI:58614"/>
        <dbReference type="EC" id="3.5.4.25"/>
    </reaction>
</comment>
<evidence type="ECO:0000256" key="9">
    <source>
        <dbReference type="ARBA" id="ARBA00022801"/>
    </source>
</evidence>
<feature type="binding site" evidence="14">
    <location>
        <position position="275"/>
    </location>
    <ligand>
        <name>Zn(2+)</name>
        <dbReference type="ChEBI" id="CHEBI:29105"/>
        <note>catalytic</note>
    </ligand>
</feature>
<evidence type="ECO:0000256" key="5">
    <source>
        <dbReference type="ARBA" id="ARBA00005520"/>
    </source>
</evidence>
<dbReference type="NCBIfam" id="NF001591">
    <property type="entry name" value="PRK00393.1"/>
    <property type="match status" value="1"/>
</dbReference>
<dbReference type="STRING" id="885272.JonanDRAFT_0224"/>
<feature type="binding site" evidence="14">
    <location>
        <position position="278"/>
    </location>
    <ligand>
        <name>GTP</name>
        <dbReference type="ChEBI" id="CHEBI:37565"/>
    </ligand>
</feature>
<keyword evidence="17" id="KW-1185">Reference proteome</keyword>
<dbReference type="SUPFAM" id="SSF55821">
    <property type="entry name" value="YrdC/RibB"/>
    <property type="match status" value="1"/>
</dbReference>
<dbReference type="Proteomes" id="UP000003806">
    <property type="component" value="Chromosome"/>
</dbReference>
<dbReference type="AlphaFoldDB" id="H0UIE1"/>
<evidence type="ECO:0000313" key="16">
    <source>
        <dbReference type="EMBL" id="EHM12649.1"/>
    </source>
</evidence>
<dbReference type="EC" id="3.5.4.25" evidence="14"/>
<dbReference type="PIRSF" id="PIRSF001259">
    <property type="entry name" value="RibA"/>
    <property type="match status" value="1"/>
</dbReference>
<dbReference type="UniPathway" id="UPA00275">
    <property type="reaction ID" value="UER00399"/>
</dbReference>
<keyword evidence="10 14" id="KW-0862">Zinc</keyword>
<evidence type="ECO:0000256" key="1">
    <source>
        <dbReference type="ARBA" id="ARBA00000141"/>
    </source>
</evidence>
<feature type="active site" description="Nucleophile" evidence="14">
    <location>
        <position position="336"/>
    </location>
</feature>
<reference evidence="16 17" key="1">
    <citation type="submission" date="2011-11" db="EMBL/GenBank/DDBJ databases">
        <title>The Noncontiguous Finished genome of Jonquetella anthropi DSM 22815.</title>
        <authorList>
            <consortium name="US DOE Joint Genome Institute (JGI-PGF)"/>
            <person name="Lucas S."/>
            <person name="Copeland A."/>
            <person name="Lapidus A."/>
            <person name="Glavina del Rio T."/>
            <person name="Dalin E."/>
            <person name="Tice H."/>
            <person name="Bruce D."/>
            <person name="Goodwin L."/>
            <person name="Pitluck S."/>
            <person name="Peters L."/>
            <person name="Mikhailova N."/>
            <person name="Held B."/>
            <person name="Kyrpides N."/>
            <person name="Mavromatis K."/>
            <person name="Ivanova N."/>
            <person name="Markowitz V."/>
            <person name="Cheng J.-F."/>
            <person name="Hugenholtz P."/>
            <person name="Woyke T."/>
            <person name="Wu D."/>
            <person name="Gronow S."/>
            <person name="Wellnitz S."/>
            <person name="Brambilla E."/>
            <person name="Klenk H.-P."/>
            <person name="Eisen J.A."/>
        </authorList>
    </citation>
    <scope>NUCLEOTIDE SEQUENCE [LARGE SCALE GENOMIC DNA]</scope>
    <source>
        <strain evidence="16 17">DSM 22815</strain>
    </source>
</reference>
<comment type="pathway">
    <text evidence="4">Cofactor biosynthesis; riboflavin biosynthesis; 2-hydroxy-3-oxobutyl phosphate from D-ribulose 5-phosphate: step 1/1.</text>
</comment>
<dbReference type="GO" id="GO:0008270">
    <property type="term" value="F:zinc ion binding"/>
    <property type="evidence" value="ECO:0007669"/>
    <property type="project" value="UniProtKB-UniRule"/>
</dbReference>
<comment type="similarity">
    <text evidence="14">Belongs to the GTP cyclohydrolase II family.</text>
</comment>
<keyword evidence="9 14" id="KW-0378">Hydrolase</keyword>
<dbReference type="CDD" id="cd00641">
    <property type="entry name" value="GTP_cyclohydro2"/>
    <property type="match status" value="1"/>
</dbReference>
<feature type="active site" description="Proton acceptor" evidence="14">
    <location>
        <position position="334"/>
    </location>
</feature>
<keyword evidence="8 14" id="KW-0547">Nucleotide-binding</keyword>
<accession>H0UIE1</accession>
<keyword evidence="11 14" id="KW-0342">GTP-binding</keyword>
<dbReference type="Gene3D" id="3.90.870.10">
    <property type="entry name" value="DHBP synthase"/>
    <property type="match status" value="1"/>
</dbReference>
<dbReference type="PANTHER" id="PTHR21327:SF18">
    <property type="entry name" value="3,4-DIHYDROXY-2-BUTANONE 4-PHOSPHATE SYNTHASE"/>
    <property type="match status" value="1"/>
</dbReference>
<comment type="function">
    <text evidence="12 14">Catalyzes the conversion of GTP to 2,5-diamino-6-ribosylamino-4(3H)-pyrimidinone 5'-phosphate (DARP), formate and pyrophosphate.</text>
</comment>
<evidence type="ECO:0000256" key="4">
    <source>
        <dbReference type="ARBA" id="ARBA00004904"/>
    </source>
</evidence>
<evidence type="ECO:0000259" key="15">
    <source>
        <dbReference type="Pfam" id="PF00925"/>
    </source>
</evidence>
<dbReference type="SUPFAM" id="SSF142695">
    <property type="entry name" value="RibA-like"/>
    <property type="match status" value="1"/>
</dbReference>
<dbReference type="PANTHER" id="PTHR21327">
    <property type="entry name" value="GTP CYCLOHYDROLASE II-RELATED"/>
    <property type="match status" value="1"/>
</dbReference>
<dbReference type="GO" id="GO:0009231">
    <property type="term" value="P:riboflavin biosynthetic process"/>
    <property type="evidence" value="ECO:0007669"/>
    <property type="project" value="UniProtKB-UniRule"/>
</dbReference>
<evidence type="ECO:0000256" key="3">
    <source>
        <dbReference type="ARBA" id="ARBA00004853"/>
    </source>
</evidence>
<comment type="function">
    <text evidence="2">Catalyzes the conversion of D-ribulose 5-phosphate to formate and 3,4-dihydroxy-2-butanone 4-phosphate.</text>
</comment>
<name>H0UIE1_9BACT</name>
<comment type="cofactor">
    <cofactor evidence="14">
        <name>Zn(2+)</name>
        <dbReference type="ChEBI" id="CHEBI:29105"/>
    </cofactor>
    <text evidence="14">Binds 1 zinc ion per subunit.</text>
</comment>
<dbReference type="InterPro" id="IPR032677">
    <property type="entry name" value="GTP_cyclohydro_II"/>
</dbReference>
<evidence type="ECO:0000256" key="11">
    <source>
        <dbReference type="ARBA" id="ARBA00023134"/>
    </source>
</evidence>
<keyword evidence="7 14" id="KW-0479">Metal-binding</keyword>
<sequence>MNNQRTGGESAEITRARDALRSGGAVLVTEGSGEGDTGAFVLPAGTLTAEKLIAASSFGFSDPFFVLSEPTASRLGLAVVKASKGGAWFAESFDLALAPEMPTRQYETDVAHVLADESTPAGALLRPGRVRPLVARPGGVVRRASFAEAASDLAELAGFGAGVFVPVRTRSGSPAPLAEAEEAAKQLGAPVLELSRLIAWRVARTKLIERVASVHLPSAWGDFAAIAYRSQLEADPDRVHIALVKGDLSKEDAPLVRVHSECMTGDVFGSLRCDCGPQLHAAMSMVERAGYGVVLYMRQEGRGIGLVEKLRAYELQEKGLDTVDANLALGHKPDLRDYGVGAQILKDLGITKLRLLTNNPAKIVGLQGHGLEVVERVPLEIEPNRYNKKYMTTKEDRMGHLLHLSDGEKERDQ</sequence>
<dbReference type="NCBIfam" id="TIGR00505">
    <property type="entry name" value="ribA"/>
    <property type="match status" value="1"/>
</dbReference>
<feature type="binding site" evidence="14">
    <location>
        <position position="262"/>
    </location>
    <ligand>
        <name>Zn(2+)</name>
        <dbReference type="ChEBI" id="CHEBI:29105"/>
        <note>catalytic</note>
    </ligand>
</feature>
<dbReference type="InterPro" id="IPR017945">
    <property type="entry name" value="DHBP_synth_RibB-like_a/b_dom"/>
</dbReference>
<feature type="domain" description="GTP cyclohydrolase II" evidence="15">
    <location>
        <begin position="209"/>
        <end position="378"/>
    </location>
</feature>
<feature type="binding site" evidence="14">
    <location>
        <position position="322"/>
    </location>
    <ligand>
        <name>GTP</name>
        <dbReference type="ChEBI" id="CHEBI:37565"/>
    </ligand>
</feature>
<dbReference type="HAMAP" id="MF_00179">
    <property type="entry name" value="RibA"/>
    <property type="match status" value="1"/>
</dbReference>
<evidence type="ECO:0000256" key="13">
    <source>
        <dbReference type="ARBA" id="ARBA00049295"/>
    </source>
</evidence>
<dbReference type="eggNOG" id="COG0807">
    <property type="taxonomic scope" value="Bacteria"/>
</dbReference>
<feature type="binding site" evidence="14">
    <location>
        <begin position="257"/>
        <end position="261"/>
    </location>
    <ligand>
        <name>GTP</name>
        <dbReference type="ChEBI" id="CHEBI:37565"/>
    </ligand>
</feature>
<dbReference type="EMBL" id="CM001376">
    <property type="protein sequence ID" value="EHM12649.1"/>
    <property type="molecule type" value="Genomic_DNA"/>
</dbReference>
<comment type="pathway">
    <text evidence="3 14">Cofactor biosynthesis; riboflavin biosynthesis; 5-amino-6-(D-ribitylamino)uracil from GTP: step 1/4.</text>
</comment>
<evidence type="ECO:0000256" key="8">
    <source>
        <dbReference type="ARBA" id="ARBA00022741"/>
    </source>
</evidence>
<feature type="binding site" evidence="14">
    <location>
        <position position="362"/>
    </location>
    <ligand>
        <name>GTP</name>
        <dbReference type="ChEBI" id="CHEBI:37565"/>
    </ligand>
</feature>
<dbReference type="InterPro" id="IPR000422">
    <property type="entry name" value="DHBP_synthase_RibB"/>
</dbReference>
<evidence type="ECO:0000256" key="2">
    <source>
        <dbReference type="ARBA" id="ARBA00002284"/>
    </source>
</evidence>
<comment type="similarity">
    <text evidence="5">In the N-terminal section; belongs to the DHBP synthase family.</text>
</comment>
<evidence type="ECO:0000256" key="12">
    <source>
        <dbReference type="ARBA" id="ARBA00043932"/>
    </source>
</evidence>
<feature type="binding site" evidence="14">
    <location>
        <position position="273"/>
    </location>
    <ligand>
        <name>Zn(2+)</name>
        <dbReference type="ChEBI" id="CHEBI:29105"/>
        <note>catalytic</note>
    </ligand>
</feature>
<comment type="catalytic activity">
    <reaction evidence="1">
        <text>D-ribulose 5-phosphate = (2S)-2-hydroxy-3-oxobutyl phosphate + formate + H(+)</text>
        <dbReference type="Rhea" id="RHEA:18457"/>
        <dbReference type="ChEBI" id="CHEBI:15378"/>
        <dbReference type="ChEBI" id="CHEBI:15740"/>
        <dbReference type="ChEBI" id="CHEBI:58121"/>
        <dbReference type="ChEBI" id="CHEBI:58830"/>
        <dbReference type="EC" id="4.1.99.12"/>
    </reaction>
</comment>
<dbReference type="HOGENOM" id="CLU_020273_1_2_0"/>
<dbReference type="Pfam" id="PF00925">
    <property type="entry name" value="GTP_cyclohydro2"/>
    <property type="match status" value="1"/>
</dbReference>
<dbReference type="Gene3D" id="3.40.50.10990">
    <property type="entry name" value="GTP cyclohydrolase II"/>
    <property type="match status" value="1"/>
</dbReference>
<dbReference type="FunFam" id="3.40.50.10990:FF:000001">
    <property type="entry name" value="Riboflavin biosynthesis protein RibBA"/>
    <property type="match status" value="1"/>
</dbReference>
<organism evidence="16 17">
    <name type="scientific">Jonquetella anthropi DSM 22815</name>
    <dbReference type="NCBI Taxonomy" id="885272"/>
    <lineage>
        <taxon>Bacteria</taxon>
        <taxon>Thermotogati</taxon>
        <taxon>Synergistota</taxon>
        <taxon>Synergistia</taxon>
        <taxon>Synergistales</taxon>
        <taxon>Dethiosulfovibrionaceae</taxon>
        <taxon>Jonquetella</taxon>
    </lineage>
</organism>
<protein>
    <recommendedName>
        <fullName evidence="14">GTP cyclohydrolase-2</fullName>
        <ecNumber evidence="14">3.5.4.25</ecNumber>
    </recommendedName>
    <alternativeName>
        <fullName evidence="14">GTP cyclohydrolase II</fullName>
    </alternativeName>
</protein>
<evidence type="ECO:0000256" key="6">
    <source>
        <dbReference type="ARBA" id="ARBA00022619"/>
    </source>
</evidence>
<dbReference type="InterPro" id="IPR000926">
    <property type="entry name" value="RibA"/>
</dbReference>
<evidence type="ECO:0000256" key="10">
    <source>
        <dbReference type="ARBA" id="ARBA00022833"/>
    </source>
</evidence>
<keyword evidence="6 14" id="KW-0686">Riboflavin biosynthesis</keyword>